<dbReference type="PANTHER" id="PTHR43798">
    <property type="entry name" value="MONOACYLGLYCEROL LIPASE"/>
    <property type="match status" value="1"/>
</dbReference>
<evidence type="ECO:0000313" key="3">
    <source>
        <dbReference type="EMBL" id="SMH56473.1"/>
    </source>
</evidence>
<dbReference type="EMBL" id="FXBL01000004">
    <property type="protein sequence ID" value="SMH56473.1"/>
    <property type="molecule type" value="Genomic_DNA"/>
</dbReference>
<dbReference type="Proteomes" id="UP000193083">
    <property type="component" value="Unassembled WGS sequence"/>
</dbReference>
<dbReference type="GO" id="GO:0016020">
    <property type="term" value="C:membrane"/>
    <property type="evidence" value="ECO:0007669"/>
    <property type="project" value="TreeGrafter"/>
</dbReference>
<evidence type="ECO:0000256" key="1">
    <source>
        <dbReference type="ARBA" id="ARBA00022801"/>
    </source>
</evidence>
<keyword evidence="1" id="KW-0378">Hydrolase</keyword>
<evidence type="ECO:0000259" key="2">
    <source>
        <dbReference type="Pfam" id="PF12697"/>
    </source>
</evidence>
<reference evidence="3 4" key="1">
    <citation type="submission" date="2017-04" db="EMBL/GenBank/DDBJ databases">
        <authorList>
            <person name="Afonso C.L."/>
            <person name="Miller P.J."/>
            <person name="Scott M.A."/>
            <person name="Spackman E."/>
            <person name="Goraichik I."/>
            <person name="Dimitrov K.M."/>
            <person name="Suarez D.L."/>
            <person name="Swayne D.E."/>
        </authorList>
    </citation>
    <scope>NUCLEOTIDE SEQUENCE [LARGE SCALE GENOMIC DNA]</scope>
    <source>
        <strain evidence="3 4">B5P</strain>
    </source>
</reference>
<dbReference type="RefSeq" id="WP_085467125.1">
    <property type="nucleotide sequence ID" value="NZ_FXBL01000004.1"/>
</dbReference>
<dbReference type="OrthoDB" id="9804723at2"/>
<keyword evidence="4" id="KW-1185">Reference proteome</keyword>
<evidence type="ECO:0000313" key="4">
    <source>
        <dbReference type="Proteomes" id="UP000193083"/>
    </source>
</evidence>
<sequence length="283" mass="31956">MRYSNVTGRYAYLEVEGVEYRVYIEEAGAGIPVLLQHTAGSDARQWRHLLEDEELTKRFRFIAYDLPYHGKSVPPLSERYWEEEYKLRKDWFMTFVTTLASEMKLVDPIYMGCSMGGHLAPDLALHYPGVFRAVIGIEAAASSAGVETLLKFLWHPEISNESKPAMMHTLCSPTAPEPYVRETIWCYSQGAPVVFKGDLNYYVVEHDLTATARDIDTSKTAVYILNGEYDWSGYAAAGEALAKDIAGAKWTFMQGVGHFPMSEDPVRFRSYIVPILDEIAARA</sequence>
<dbReference type="InterPro" id="IPR050266">
    <property type="entry name" value="AB_hydrolase_sf"/>
</dbReference>
<name>A0A1X7PVZ0_9HYPH</name>
<gene>
    <name evidence="3" type="ORF">SAMN02982922_5549</name>
</gene>
<dbReference type="AlphaFoldDB" id="A0A1X7PVZ0"/>
<feature type="domain" description="AB hydrolase-1" evidence="2">
    <location>
        <begin position="34"/>
        <end position="268"/>
    </location>
</feature>
<dbReference type="GO" id="GO:0016787">
    <property type="term" value="F:hydrolase activity"/>
    <property type="evidence" value="ECO:0007669"/>
    <property type="project" value="UniProtKB-KW"/>
</dbReference>
<dbReference type="Pfam" id="PF12697">
    <property type="entry name" value="Abhydrolase_6"/>
    <property type="match status" value="1"/>
</dbReference>
<organism evidence="3 4">
    <name type="scientific">Mesorhizobium australicum</name>
    <dbReference type="NCBI Taxonomy" id="536018"/>
    <lineage>
        <taxon>Bacteria</taxon>
        <taxon>Pseudomonadati</taxon>
        <taxon>Pseudomonadota</taxon>
        <taxon>Alphaproteobacteria</taxon>
        <taxon>Hyphomicrobiales</taxon>
        <taxon>Phyllobacteriaceae</taxon>
        <taxon>Mesorhizobium</taxon>
    </lineage>
</organism>
<proteinExistence type="predicted"/>
<accession>A0A1X7PVZ0</accession>
<dbReference type="Gene3D" id="3.40.50.1820">
    <property type="entry name" value="alpha/beta hydrolase"/>
    <property type="match status" value="1"/>
</dbReference>
<dbReference type="PANTHER" id="PTHR43798:SF31">
    <property type="entry name" value="AB HYDROLASE SUPERFAMILY PROTEIN YCLE"/>
    <property type="match status" value="1"/>
</dbReference>
<dbReference type="InterPro" id="IPR000073">
    <property type="entry name" value="AB_hydrolase_1"/>
</dbReference>
<dbReference type="SUPFAM" id="SSF53474">
    <property type="entry name" value="alpha/beta-Hydrolases"/>
    <property type="match status" value="1"/>
</dbReference>
<dbReference type="InterPro" id="IPR029058">
    <property type="entry name" value="AB_hydrolase_fold"/>
</dbReference>
<protein>
    <submittedName>
        <fullName evidence="3">Pimeloyl-ACP methyl ester carboxylesterase</fullName>
    </submittedName>
</protein>